<gene>
    <name evidence="2" type="ORF">P2G67_08110</name>
</gene>
<dbReference type="RefSeq" id="WP_275821860.1">
    <property type="nucleotide sequence ID" value="NZ_JARHUD010000004.1"/>
</dbReference>
<keyword evidence="1" id="KW-0812">Transmembrane</keyword>
<protein>
    <submittedName>
        <fullName evidence="2">DUF983 domain-containing protein</fullName>
    </submittedName>
</protein>
<reference evidence="2 3" key="1">
    <citation type="submission" date="2023-03" db="EMBL/GenBank/DDBJ databases">
        <title>Fodinicurvata sp. CAU 1616 isolated from sea sendiment.</title>
        <authorList>
            <person name="Kim W."/>
        </authorList>
    </citation>
    <scope>NUCLEOTIDE SEQUENCE [LARGE SCALE GENOMIC DNA]</scope>
    <source>
        <strain evidence="2 3">CAU 1616</strain>
    </source>
</reference>
<comment type="caution">
    <text evidence="2">The sequence shown here is derived from an EMBL/GenBank/DDBJ whole genome shotgun (WGS) entry which is preliminary data.</text>
</comment>
<keyword evidence="1" id="KW-1133">Transmembrane helix</keyword>
<evidence type="ECO:0000256" key="1">
    <source>
        <dbReference type="SAM" id="Phobius"/>
    </source>
</evidence>
<keyword evidence="1" id="KW-0472">Membrane</keyword>
<feature type="transmembrane region" description="Helical" evidence="1">
    <location>
        <begin position="87"/>
        <end position="105"/>
    </location>
</feature>
<feature type="transmembrane region" description="Helical" evidence="1">
    <location>
        <begin position="57"/>
        <end position="75"/>
    </location>
</feature>
<proteinExistence type="predicted"/>
<organism evidence="2 3">
    <name type="scientific">Aquibaculum arenosum</name>
    <dbReference type="NCBI Taxonomy" id="3032591"/>
    <lineage>
        <taxon>Bacteria</taxon>
        <taxon>Pseudomonadati</taxon>
        <taxon>Pseudomonadota</taxon>
        <taxon>Alphaproteobacteria</taxon>
        <taxon>Rhodospirillales</taxon>
        <taxon>Rhodovibrionaceae</taxon>
        <taxon>Aquibaculum</taxon>
    </lineage>
</organism>
<dbReference type="Pfam" id="PF06170">
    <property type="entry name" value="DUF983"/>
    <property type="match status" value="1"/>
</dbReference>
<evidence type="ECO:0000313" key="3">
    <source>
        <dbReference type="Proteomes" id="UP001215503"/>
    </source>
</evidence>
<dbReference type="EMBL" id="JARHUD010000004">
    <property type="protein sequence ID" value="MDF2095936.1"/>
    <property type="molecule type" value="Genomic_DNA"/>
</dbReference>
<accession>A0ABT5YM80</accession>
<name>A0ABT5YM80_9PROT</name>
<keyword evidence="3" id="KW-1185">Reference proteome</keyword>
<evidence type="ECO:0000313" key="2">
    <source>
        <dbReference type="EMBL" id="MDF2095936.1"/>
    </source>
</evidence>
<dbReference type="InterPro" id="IPR009325">
    <property type="entry name" value="DUF983"/>
</dbReference>
<dbReference type="Proteomes" id="UP001215503">
    <property type="component" value="Unassembled WGS sequence"/>
</dbReference>
<sequence>MTSSHHHARVSPLAAGLGCRCPRCGQGRLFDGFLTVQDRCERCGLDLKSADSGDGPAVFLIFILGFLVVPAALLFESWVEPPLWVHAVLWGVVILGGAIAMLRPFKATMIALQYRHKASDSGSTRYEP</sequence>